<protein>
    <submittedName>
        <fullName evidence="2">Uncharacterized protein</fullName>
    </submittedName>
</protein>
<evidence type="ECO:0000256" key="1">
    <source>
        <dbReference type="SAM" id="MobiDB-lite"/>
    </source>
</evidence>
<reference evidence="2" key="1">
    <citation type="submission" date="2021-02" db="EMBL/GenBank/DDBJ databases">
        <authorList>
            <person name="Nowell W R."/>
        </authorList>
    </citation>
    <scope>NUCLEOTIDE SEQUENCE</scope>
</reference>
<name>A0A8S2ZL12_9BILA</name>
<dbReference type="EMBL" id="CAJOBI010113804">
    <property type="protein sequence ID" value="CAF4645523.1"/>
    <property type="molecule type" value="Genomic_DNA"/>
</dbReference>
<organism evidence="2 3">
    <name type="scientific">Rotaria magnacalcarata</name>
    <dbReference type="NCBI Taxonomy" id="392030"/>
    <lineage>
        <taxon>Eukaryota</taxon>
        <taxon>Metazoa</taxon>
        <taxon>Spiralia</taxon>
        <taxon>Gnathifera</taxon>
        <taxon>Rotifera</taxon>
        <taxon>Eurotatoria</taxon>
        <taxon>Bdelloidea</taxon>
        <taxon>Philodinida</taxon>
        <taxon>Philodinidae</taxon>
        <taxon>Rotaria</taxon>
    </lineage>
</organism>
<evidence type="ECO:0000313" key="3">
    <source>
        <dbReference type="Proteomes" id="UP000676336"/>
    </source>
</evidence>
<dbReference type="Proteomes" id="UP000676336">
    <property type="component" value="Unassembled WGS sequence"/>
</dbReference>
<sequence>MEKKAAEAQRQAAGPSKKKKKKKNLNDAGERSDTDEDDLNAVQKLKRK</sequence>
<proteinExistence type="predicted"/>
<feature type="region of interest" description="Disordered" evidence="1">
    <location>
        <begin position="1"/>
        <end position="48"/>
    </location>
</feature>
<comment type="caution">
    <text evidence="2">The sequence shown here is derived from an EMBL/GenBank/DDBJ whole genome shotgun (WGS) entry which is preliminary data.</text>
</comment>
<dbReference type="AlphaFoldDB" id="A0A8S2ZL12"/>
<accession>A0A8S2ZL12</accession>
<evidence type="ECO:0000313" key="2">
    <source>
        <dbReference type="EMBL" id="CAF4645523.1"/>
    </source>
</evidence>
<gene>
    <name evidence="2" type="ORF">SMN809_LOCUS40875</name>
</gene>
<feature type="non-terminal residue" evidence="2">
    <location>
        <position position="1"/>
    </location>
</feature>